<keyword evidence="2" id="KW-1185">Reference proteome</keyword>
<protein>
    <submittedName>
        <fullName evidence="1">Uncharacterized protein</fullName>
    </submittedName>
</protein>
<gene>
    <name evidence="1" type="ORF">DF196_06510</name>
</gene>
<dbReference type="EMBL" id="QFFM01000012">
    <property type="protein sequence ID" value="PWG65583.1"/>
    <property type="molecule type" value="Genomic_DNA"/>
</dbReference>
<evidence type="ECO:0000313" key="2">
    <source>
        <dbReference type="Proteomes" id="UP000245876"/>
    </source>
</evidence>
<dbReference type="OrthoDB" id="9964846at2"/>
<comment type="caution">
    <text evidence="1">The sequence shown here is derived from an EMBL/GenBank/DDBJ whole genome shotgun (WGS) entry which is preliminary data.</text>
</comment>
<reference evidence="1 2" key="1">
    <citation type="journal article" date="2018" name="Int. J. Syst. Evol. Microbiol.">
        <title>Bifidobacterium callitrichidarum sp. nov. from the faeces of the emperor tamarin (Saguinus imperator).</title>
        <authorList>
            <person name="Modesto M."/>
            <person name="Michelini S."/>
            <person name="Sansosti M.C."/>
            <person name="De Filippo C."/>
            <person name="Cavalieri D."/>
            <person name="Qvirist L."/>
            <person name="Andlid T."/>
            <person name="Spiezio C."/>
            <person name="Sandri C."/>
            <person name="Pascarelli S."/>
            <person name="Sgorbati B."/>
            <person name="Mattarelli P."/>
        </authorList>
    </citation>
    <scope>NUCLEOTIDE SEQUENCE [LARGE SCALE GENOMIC DNA]</scope>
    <source>
        <strain evidence="1 2">TRI 5</strain>
    </source>
</reference>
<dbReference type="Proteomes" id="UP000245876">
    <property type="component" value="Unassembled WGS sequence"/>
</dbReference>
<dbReference type="RefSeq" id="WP_109057052.1">
    <property type="nucleotide sequence ID" value="NZ_QFFM01000012.1"/>
</dbReference>
<accession>A0A2U2N8Z9</accession>
<name>A0A2U2N8Z9_9BIFI</name>
<proteinExistence type="predicted"/>
<evidence type="ECO:0000313" key="1">
    <source>
        <dbReference type="EMBL" id="PWG65583.1"/>
    </source>
</evidence>
<organism evidence="1 2">
    <name type="scientific">Bifidobacterium callitrichidarum</name>
    <dbReference type="NCBI Taxonomy" id="2052941"/>
    <lineage>
        <taxon>Bacteria</taxon>
        <taxon>Bacillati</taxon>
        <taxon>Actinomycetota</taxon>
        <taxon>Actinomycetes</taxon>
        <taxon>Bifidobacteriales</taxon>
        <taxon>Bifidobacteriaceae</taxon>
        <taxon>Bifidobacterium</taxon>
    </lineage>
</organism>
<sequence length="187" mass="21086">MSSYDEAELNGCYSMICSGLTAWHRATGNKTLSRAANALKSIYDGEYHIAGGGCSWRKPDWDFERAQAVATSLGLQAKDPRKIALPLALLLDGRPAEYERLSGRAYRKPDLLQRVNDVDRFGTAEQFHNALRRVTPGNLWESVLDRQVMGDNLEQMIPIAAHIIRVEREGGKPDLEPLRRLCYRSRN</sequence>
<dbReference type="AlphaFoldDB" id="A0A2U2N8Z9"/>